<dbReference type="RefSeq" id="WP_142038050.1">
    <property type="nucleotide sequence ID" value="NZ_JBHTGS010000001.1"/>
</dbReference>
<dbReference type="AlphaFoldDB" id="A0A543AVA1"/>
<comment type="caution">
    <text evidence="1">The sequence shown here is derived from an EMBL/GenBank/DDBJ whole genome shotgun (WGS) entry which is preliminary data.</text>
</comment>
<reference evidence="1 2" key="1">
    <citation type="submission" date="2019-06" db="EMBL/GenBank/DDBJ databases">
        <title>Sequencing the genomes of 1000 actinobacteria strains.</title>
        <authorList>
            <person name="Klenk H.-P."/>
        </authorList>
    </citation>
    <scope>NUCLEOTIDE SEQUENCE [LARGE SCALE GENOMIC DNA]</scope>
    <source>
        <strain evidence="1 2">DSM 45928</strain>
    </source>
</reference>
<proteinExistence type="predicted"/>
<dbReference type="InParanoid" id="A0A543AVA1"/>
<dbReference type="OrthoDB" id="4084402at2"/>
<dbReference type="Proteomes" id="UP000317043">
    <property type="component" value="Unassembled WGS sequence"/>
</dbReference>
<sequence length="100" mass="11725">MKLKKNFSFAFWFRMELKLFFGFIPDATVWNTTRHVFEIRGTHDVPGQIPDPPPGWKKTYVELAEGLTETEAQLAAALKLLREFWDQVLYAVENEPHQED</sequence>
<organism evidence="1 2">
    <name type="scientific">Stackebrandtia endophytica</name>
    <dbReference type="NCBI Taxonomy" id="1496996"/>
    <lineage>
        <taxon>Bacteria</taxon>
        <taxon>Bacillati</taxon>
        <taxon>Actinomycetota</taxon>
        <taxon>Actinomycetes</taxon>
        <taxon>Glycomycetales</taxon>
        <taxon>Glycomycetaceae</taxon>
        <taxon>Stackebrandtia</taxon>
    </lineage>
</organism>
<keyword evidence="2" id="KW-1185">Reference proteome</keyword>
<evidence type="ECO:0000313" key="1">
    <source>
        <dbReference type="EMBL" id="TQL76513.1"/>
    </source>
</evidence>
<accession>A0A543AVA1</accession>
<gene>
    <name evidence="1" type="ORF">FB566_2045</name>
</gene>
<name>A0A543AVA1_9ACTN</name>
<protein>
    <submittedName>
        <fullName evidence="1">Uncharacterized protein</fullName>
    </submittedName>
</protein>
<evidence type="ECO:0000313" key="2">
    <source>
        <dbReference type="Proteomes" id="UP000317043"/>
    </source>
</evidence>
<dbReference type="EMBL" id="VFOW01000001">
    <property type="protein sequence ID" value="TQL76513.1"/>
    <property type="molecule type" value="Genomic_DNA"/>
</dbReference>